<dbReference type="EMBL" id="JAWJWF010000045">
    <property type="protein sequence ID" value="KAK6626963.1"/>
    <property type="molecule type" value="Genomic_DNA"/>
</dbReference>
<dbReference type="Proteomes" id="UP001359485">
    <property type="component" value="Unassembled WGS sequence"/>
</dbReference>
<evidence type="ECO:0000313" key="3">
    <source>
        <dbReference type="Proteomes" id="UP001359485"/>
    </source>
</evidence>
<feature type="region of interest" description="Disordered" evidence="1">
    <location>
        <begin position="87"/>
        <end position="120"/>
    </location>
</feature>
<feature type="compositionally biased region" description="Polar residues" evidence="1">
    <location>
        <begin position="111"/>
        <end position="120"/>
    </location>
</feature>
<comment type="caution">
    <text evidence="2">The sequence shown here is derived from an EMBL/GenBank/DDBJ whole genome shotgun (WGS) entry which is preliminary data.</text>
</comment>
<feature type="region of interest" description="Disordered" evidence="1">
    <location>
        <begin position="37"/>
        <end position="69"/>
    </location>
</feature>
<gene>
    <name evidence="2" type="ORF">RUM44_009440</name>
</gene>
<sequence length="120" mass="13551">MHYKTEGLHPGKCERRIFRVPREISLLMGRLRIKDETGIGPVSVSRKGRESVAGTGQRREPSVSAKPVEGCSRHLSRMLCYESPVTTVDKRDPPLKAGEFRGRTTNKHEQNMLSKYTNVS</sequence>
<protein>
    <submittedName>
        <fullName evidence="2">Uncharacterized protein</fullName>
    </submittedName>
</protein>
<organism evidence="2 3">
    <name type="scientific">Polyplax serrata</name>
    <name type="common">Common mouse louse</name>
    <dbReference type="NCBI Taxonomy" id="468196"/>
    <lineage>
        <taxon>Eukaryota</taxon>
        <taxon>Metazoa</taxon>
        <taxon>Ecdysozoa</taxon>
        <taxon>Arthropoda</taxon>
        <taxon>Hexapoda</taxon>
        <taxon>Insecta</taxon>
        <taxon>Pterygota</taxon>
        <taxon>Neoptera</taxon>
        <taxon>Paraneoptera</taxon>
        <taxon>Psocodea</taxon>
        <taxon>Troctomorpha</taxon>
        <taxon>Phthiraptera</taxon>
        <taxon>Anoplura</taxon>
        <taxon>Polyplacidae</taxon>
        <taxon>Polyplax</taxon>
    </lineage>
</organism>
<accession>A0ABR1AU71</accession>
<keyword evidence="3" id="KW-1185">Reference proteome</keyword>
<name>A0ABR1AU71_POLSC</name>
<feature type="compositionally biased region" description="Basic and acidic residues" evidence="1">
    <location>
        <begin position="88"/>
        <end position="110"/>
    </location>
</feature>
<proteinExistence type="predicted"/>
<reference evidence="2 3" key="1">
    <citation type="submission" date="2023-09" db="EMBL/GenBank/DDBJ databases">
        <title>Genomes of two closely related lineages of the louse Polyplax serrata with different host specificities.</title>
        <authorList>
            <person name="Martinu J."/>
            <person name="Tarabai H."/>
            <person name="Stefka J."/>
            <person name="Hypsa V."/>
        </authorList>
    </citation>
    <scope>NUCLEOTIDE SEQUENCE [LARGE SCALE GENOMIC DNA]</scope>
    <source>
        <strain evidence="2">98ZLc_SE</strain>
    </source>
</reference>
<evidence type="ECO:0000256" key="1">
    <source>
        <dbReference type="SAM" id="MobiDB-lite"/>
    </source>
</evidence>
<evidence type="ECO:0000313" key="2">
    <source>
        <dbReference type="EMBL" id="KAK6626963.1"/>
    </source>
</evidence>